<dbReference type="Pfam" id="PF04199">
    <property type="entry name" value="Cyclase"/>
    <property type="match status" value="1"/>
</dbReference>
<dbReference type="Proteomes" id="UP001300012">
    <property type="component" value="Unassembled WGS sequence"/>
</dbReference>
<evidence type="ECO:0000313" key="1">
    <source>
        <dbReference type="EMBL" id="MCR8631606.1"/>
    </source>
</evidence>
<dbReference type="InterPro" id="IPR037175">
    <property type="entry name" value="KFase_sf"/>
</dbReference>
<organism evidence="1 2">
    <name type="scientific">Paenibacillus radicis</name>
    <name type="common">ex Xue et al. 2023</name>
    <dbReference type="NCBI Taxonomy" id="2972489"/>
    <lineage>
        <taxon>Bacteria</taxon>
        <taxon>Bacillati</taxon>
        <taxon>Bacillota</taxon>
        <taxon>Bacilli</taxon>
        <taxon>Bacillales</taxon>
        <taxon>Paenibacillaceae</taxon>
        <taxon>Paenibacillus</taxon>
    </lineage>
</organism>
<dbReference type="EMBL" id="JANQBD010000006">
    <property type="protein sequence ID" value="MCR8631606.1"/>
    <property type="molecule type" value="Genomic_DNA"/>
</dbReference>
<dbReference type="Gene3D" id="3.50.30.50">
    <property type="entry name" value="Putative cyclase"/>
    <property type="match status" value="1"/>
</dbReference>
<gene>
    <name evidence="1" type="ORF">NV381_10365</name>
</gene>
<comment type="caution">
    <text evidence="1">The sequence shown here is derived from an EMBL/GenBank/DDBJ whole genome shotgun (WGS) entry which is preliminary data.</text>
</comment>
<sequence length="236" mass="26762">MSKAKQLSTLLQSMEAIDLSHTLEEDMPIYPTHSRYFHTIWDSFETGSQALLYQLIINEHCGTHIDATAHFLKEDHPEHLYMDETPVTQCFGRALTLDVSYFKDTDLVTTEIIQQWEQEHHVIEKGDIVNFRFGWDRYWEPRSVSQTYSKSWPGLSGEAAQYLVSKQIKAVGCDVLAIDSYYAVGAPAHYALLGNGINIIENLTKLEAIIGESYMIAFPLKIKQGSGSPIRAVAYK</sequence>
<dbReference type="RefSeq" id="WP_258213198.1">
    <property type="nucleotide sequence ID" value="NZ_JANQBD010000006.1"/>
</dbReference>
<accession>A0ABT1YEI5</accession>
<dbReference type="PANTHER" id="PTHR31118:SF12">
    <property type="entry name" value="CYCLASE-LIKE PROTEIN 2"/>
    <property type="match status" value="1"/>
</dbReference>
<dbReference type="PANTHER" id="PTHR31118">
    <property type="entry name" value="CYCLASE-LIKE PROTEIN 2"/>
    <property type="match status" value="1"/>
</dbReference>
<evidence type="ECO:0000313" key="2">
    <source>
        <dbReference type="Proteomes" id="UP001300012"/>
    </source>
</evidence>
<dbReference type="SUPFAM" id="SSF102198">
    <property type="entry name" value="Putative cyclase"/>
    <property type="match status" value="1"/>
</dbReference>
<dbReference type="InterPro" id="IPR007325">
    <property type="entry name" value="KFase/CYL"/>
</dbReference>
<proteinExistence type="predicted"/>
<keyword evidence="2" id="KW-1185">Reference proteome</keyword>
<name>A0ABT1YEI5_9BACL</name>
<reference evidence="1 2" key="1">
    <citation type="submission" date="2022-08" db="EMBL/GenBank/DDBJ databases">
        <title>Paenibacillus endoradicis sp. nov., Paenibacillus radicibacter sp. nov and Paenibacillus pararadicis sp. nov., three cold-adapted plant growth-promoting bacteria isolated from root of Larix gmelinii in Great Khingan.</title>
        <authorList>
            <person name="Xue H."/>
        </authorList>
    </citation>
    <scope>NUCLEOTIDE SEQUENCE [LARGE SCALE GENOMIC DNA]</scope>
    <source>
        <strain evidence="1 2">N5-1-1-5</strain>
    </source>
</reference>
<protein>
    <submittedName>
        <fullName evidence="1">Cyclase family protein</fullName>
    </submittedName>
</protein>